<feature type="transmembrane region" description="Helical" evidence="2">
    <location>
        <begin position="72"/>
        <end position="94"/>
    </location>
</feature>
<keyword evidence="4" id="KW-1185">Reference proteome</keyword>
<feature type="transmembrane region" description="Helical" evidence="2">
    <location>
        <begin position="185"/>
        <end position="203"/>
    </location>
</feature>
<proteinExistence type="predicted"/>
<dbReference type="InterPro" id="IPR025325">
    <property type="entry name" value="DUF4231"/>
</dbReference>
<feature type="coiled-coil region" evidence="1">
    <location>
        <begin position="203"/>
        <end position="230"/>
    </location>
</feature>
<reference evidence="3 4" key="1">
    <citation type="submission" date="2020-08" db="EMBL/GenBank/DDBJ databases">
        <title>Sequencing the genomes of 1000 actinobacteria strains.</title>
        <authorList>
            <person name="Klenk H.-P."/>
        </authorList>
    </citation>
    <scope>NUCLEOTIDE SEQUENCE [LARGE SCALE GENOMIC DNA]</scope>
    <source>
        <strain evidence="3 4">DSM 45582</strain>
    </source>
</reference>
<keyword evidence="2" id="KW-1133">Transmembrane helix</keyword>
<dbReference type="Pfam" id="PF14015">
    <property type="entry name" value="DUF4231"/>
    <property type="match status" value="1"/>
</dbReference>
<comment type="caution">
    <text evidence="3">The sequence shown here is derived from an EMBL/GenBank/DDBJ whole genome shotgun (WGS) entry which is preliminary data.</text>
</comment>
<feature type="transmembrane region" description="Helical" evidence="2">
    <location>
        <begin position="158"/>
        <end position="179"/>
    </location>
</feature>
<accession>A0A840NSP8</accession>
<name>A0A840NSP8_9PSEU</name>
<dbReference type="NCBIfam" id="NF033634">
    <property type="entry name" value="SLATT_1"/>
    <property type="match status" value="1"/>
</dbReference>
<protein>
    <recommendedName>
        <fullName evidence="5">SMODS and SLOG-associating 2TM effector domain-containing protein</fullName>
    </recommendedName>
</protein>
<evidence type="ECO:0000313" key="4">
    <source>
        <dbReference type="Proteomes" id="UP000580474"/>
    </source>
</evidence>
<gene>
    <name evidence="3" type="ORF">BJ969_005387</name>
</gene>
<dbReference type="Proteomes" id="UP000580474">
    <property type="component" value="Unassembled WGS sequence"/>
</dbReference>
<evidence type="ECO:0000256" key="2">
    <source>
        <dbReference type="SAM" id="Phobius"/>
    </source>
</evidence>
<evidence type="ECO:0000256" key="1">
    <source>
        <dbReference type="SAM" id="Coils"/>
    </source>
</evidence>
<evidence type="ECO:0000313" key="3">
    <source>
        <dbReference type="EMBL" id="MBB5072299.1"/>
    </source>
</evidence>
<feature type="transmembrane region" description="Helical" evidence="2">
    <location>
        <begin position="45"/>
        <end position="66"/>
    </location>
</feature>
<keyword evidence="2" id="KW-0472">Membrane</keyword>
<keyword evidence="1" id="KW-0175">Coiled coil</keyword>
<keyword evidence="2" id="KW-0812">Transmembrane</keyword>
<dbReference type="RefSeq" id="WP_184483553.1">
    <property type="nucleotide sequence ID" value="NZ_JACHIV010000001.1"/>
</dbReference>
<evidence type="ECO:0008006" key="5">
    <source>
        <dbReference type="Google" id="ProtNLM"/>
    </source>
</evidence>
<sequence>MERWDAGTGIIGGGVIAGETQPQDWERRISELSEQLYRARLLQRLLLIWAYPGNVALTGLSISGIVLLTPPIAVSVAAVAIPVGSVAVSARTAYRHHFAVRSVAAELREFERAHREHQLDEWNAGDLLGMRKRYRAELPDVIERYRTEAGSHRWKDQLLQTVVISGSIISATVTAASAAVVGARWAAVAMSLLVAVAAAFGGYSKYRERAASLQQTADVLEREYHSVELRAGRYSRFDDESDAYAEFADTVESLREEQAKRQQHLNQSVDVTSIVGQ</sequence>
<dbReference type="EMBL" id="JACHIV010000001">
    <property type="protein sequence ID" value="MBB5072299.1"/>
    <property type="molecule type" value="Genomic_DNA"/>
</dbReference>
<organism evidence="3 4">
    <name type="scientific">Saccharopolyspora gloriosae</name>
    <dbReference type="NCBI Taxonomy" id="455344"/>
    <lineage>
        <taxon>Bacteria</taxon>
        <taxon>Bacillati</taxon>
        <taxon>Actinomycetota</taxon>
        <taxon>Actinomycetes</taxon>
        <taxon>Pseudonocardiales</taxon>
        <taxon>Pseudonocardiaceae</taxon>
        <taxon>Saccharopolyspora</taxon>
    </lineage>
</organism>
<dbReference type="AlphaFoldDB" id="A0A840NSP8"/>